<keyword evidence="1" id="KW-0812">Transmembrane</keyword>
<name>A0A382CMD7_9ZZZZ</name>
<feature type="transmembrane region" description="Helical" evidence="1">
    <location>
        <begin position="12"/>
        <end position="34"/>
    </location>
</feature>
<proteinExistence type="predicted"/>
<gene>
    <name evidence="2" type="ORF">METZ01_LOCUS179858</name>
</gene>
<dbReference type="EMBL" id="UINC01035113">
    <property type="protein sequence ID" value="SVB27004.1"/>
    <property type="molecule type" value="Genomic_DNA"/>
</dbReference>
<evidence type="ECO:0000313" key="2">
    <source>
        <dbReference type="EMBL" id="SVB27004.1"/>
    </source>
</evidence>
<keyword evidence="1" id="KW-1133">Transmembrane helix</keyword>
<dbReference type="AlphaFoldDB" id="A0A382CMD7"/>
<feature type="transmembrane region" description="Helical" evidence="1">
    <location>
        <begin position="65"/>
        <end position="84"/>
    </location>
</feature>
<protein>
    <submittedName>
        <fullName evidence="2">Uncharacterized protein</fullName>
    </submittedName>
</protein>
<sequence>MIEKLKDILLKDIISTSLIIYCTGGVLTLLFHIIESFYKKNTSGGYANRLTGEKITDPSFWIDNIAIIGIIIFPLMIILGLVNITKAINRLERKLTE</sequence>
<accession>A0A382CMD7</accession>
<evidence type="ECO:0000256" key="1">
    <source>
        <dbReference type="SAM" id="Phobius"/>
    </source>
</evidence>
<organism evidence="2">
    <name type="scientific">marine metagenome</name>
    <dbReference type="NCBI Taxonomy" id="408172"/>
    <lineage>
        <taxon>unclassified sequences</taxon>
        <taxon>metagenomes</taxon>
        <taxon>ecological metagenomes</taxon>
    </lineage>
</organism>
<reference evidence="2" key="1">
    <citation type="submission" date="2018-05" db="EMBL/GenBank/DDBJ databases">
        <authorList>
            <person name="Lanie J.A."/>
            <person name="Ng W.-L."/>
            <person name="Kazmierczak K.M."/>
            <person name="Andrzejewski T.M."/>
            <person name="Davidsen T.M."/>
            <person name="Wayne K.J."/>
            <person name="Tettelin H."/>
            <person name="Glass J.I."/>
            <person name="Rusch D."/>
            <person name="Podicherti R."/>
            <person name="Tsui H.-C.T."/>
            <person name="Winkler M.E."/>
        </authorList>
    </citation>
    <scope>NUCLEOTIDE SEQUENCE</scope>
</reference>
<keyword evidence="1" id="KW-0472">Membrane</keyword>